<name>A0A3G4VJM9_9VIBR</name>
<evidence type="ECO:0008006" key="3">
    <source>
        <dbReference type="Google" id="ProtNLM"/>
    </source>
</evidence>
<protein>
    <recommendedName>
        <fullName evidence="3">Diaminopimelate decarboxylase</fullName>
    </recommendedName>
</protein>
<keyword evidence="1" id="KW-0614">Plasmid</keyword>
<accession>A0A3G4VJM9</accession>
<dbReference type="AlphaFoldDB" id="A0A3G4VJM9"/>
<reference evidence="1 2" key="1">
    <citation type="submission" date="2018-11" db="EMBL/GenBank/DDBJ databases">
        <title>Complete Genome Sequence of Vbrio mediterranei 117-T6: a Potential Pathogen Bacteria Isolated from the Conchocelis of Pyropia.</title>
        <authorList>
            <person name="Liu Q."/>
        </authorList>
    </citation>
    <scope>NUCLEOTIDE SEQUENCE [LARGE SCALE GENOMIC DNA]</scope>
    <source>
        <strain evidence="1 2">117-T6</strain>
        <plasmid evidence="1 2">unnamed</plasmid>
    </source>
</reference>
<gene>
    <name evidence="1" type="ORF">ECB94_27310</name>
</gene>
<sequence>MWTILNRPLFVDWFKTLDSKDKVSVRASLGLLQERGPTLPRPYADTLEGSKISNLKELRVQSSGKPIRVFFAFDLERQCVVLCGGDKTGDKRFYKKMIPIAESEFEEHIKELGNEKSTTKST</sequence>
<dbReference type="RefSeq" id="WP_124942314.1">
    <property type="nucleotide sequence ID" value="NZ_CP033579.1"/>
</dbReference>
<dbReference type="EMBL" id="CP033579">
    <property type="protein sequence ID" value="AYV25023.1"/>
    <property type="molecule type" value="Genomic_DNA"/>
</dbReference>
<evidence type="ECO:0000313" key="1">
    <source>
        <dbReference type="EMBL" id="AYV25023.1"/>
    </source>
</evidence>
<geneLocation type="plasmid" evidence="1">
    <name>unnamed</name>
</geneLocation>
<dbReference type="Proteomes" id="UP000279760">
    <property type="component" value="Plasmid unnamed"/>
</dbReference>
<evidence type="ECO:0000313" key="2">
    <source>
        <dbReference type="Proteomes" id="UP000279760"/>
    </source>
</evidence>
<organism evidence="1 2">
    <name type="scientific">Vibrio mediterranei</name>
    <dbReference type="NCBI Taxonomy" id="689"/>
    <lineage>
        <taxon>Bacteria</taxon>
        <taxon>Pseudomonadati</taxon>
        <taxon>Pseudomonadota</taxon>
        <taxon>Gammaproteobacteria</taxon>
        <taxon>Vibrionales</taxon>
        <taxon>Vibrionaceae</taxon>
        <taxon>Vibrio</taxon>
    </lineage>
</organism>
<dbReference type="Pfam" id="PF05973">
    <property type="entry name" value="Gp49"/>
    <property type="match status" value="1"/>
</dbReference>
<dbReference type="InterPro" id="IPR009241">
    <property type="entry name" value="HigB-like"/>
</dbReference>
<proteinExistence type="predicted"/>